<dbReference type="GO" id="GO:0005829">
    <property type="term" value="C:cytosol"/>
    <property type="evidence" value="ECO:0007669"/>
    <property type="project" value="TreeGrafter"/>
</dbReference>
<organism evidence="10 11">
    <name type="scientific">Paenibacillus albidus</name>
    <dbReference type="NCBI Taxonomy" id="2041023"/>
    <lineage>
        <taxon>Bacteria</taxon>
        <taxon>Bacillati</taxon>
        <taxon>Bacillota</taxon>
        <taxon>Bacilli</taxon>
        <taxon>Bacillales</taxon>
        <taxon>Paenibacillaceae</taxon>
        <taxon>Paenibacillus</taxon>
    </lineage>
</organism>
<reference evidence="10" key="1">
    <citation type="journal article" date="2014" name="Int. J. Syst. Evol. Microbiol.">
        <title>Complete genome sequence of Corynebacterium casei LMG S-19264T (=DSM 44701T), isolated from a smear-ripened cheese.</title>
        <authorList>
            <consortium name="US DOE Joint Genome Institute (JGI-PGF)"/>
            <person name="Walter F."/>
            <person name="Albersmeier A."/>
            <person name="Kalinowski J."/>
            <person name="Ruckert C."/>
        </authorList>
    </citation>
    <scope>NUCLEOTIDE SEQUENCE</scope>
    <source>
        <strain evidence="10">CGMCC 1.16134</strain>
    </source>
</reference>
<evidence type="ECO:0000256" key="3">
    <source>
        <dbReference type="ARBA" id="ARBA00023015"/>
    </source>
</evidence>
<comment type="caution">
    <text evidence="10">The sequence shown here is derived from an EMBL/GenBank/DDBJ whole genome shotgun (WGS) entry which is preliminary data.</text>
</comment>
<dbReference type="GO" id="GO:0006355">
    <property type="term" value="P:regulation of DNA-templated transcription"/>
    <property type="evidence" value="ECO:0007669"/>
    <property type="project" value="InterPro"/>
</dbReference>
<dbReference type="SUPFAM" id="SSF52172">
    <property type="entry name" value="CheY-like"/>
    <property type="match status" value="1"/>
</dbReference>
<keyword evidence="5" id="KW-0804">Transcription</keyword>
<dbReference type="InterPro" id="IPR001789">
    <property type="entry name" value="Sig_transdc_resp-reg_receiver"/>
</dbReference>
<dbReference type="PANTHER" id="PTHR48111">
    <property type="entry name" value="REGULATOR OF RPOS"/>
    <property type="match status" value="1"/>
</dbReference>
<dbReference type="AlphaFoldDB" id="A0A917CGY1"/>
<dbReference type="PROSITE" id="PS50110">
    <property type="entry name" value="RESPONSE_REGULATORY"/>
    <property type="match status" value="1"/>
</dbReference>
<evidence type="ECO:0000256" key="4">
    <source>
        <dbReference type="ARBA" id="ARBA00023125"/>
    </source>
</evidence>
<feature type="DNA-binding region" description="OmpR/PhoB-type" evidence="7">
    <location>
        <begin position="133"/>
        <end position="229"/>
    </location>
</feature>
<protein>
    <submittedName>
        <fullName evidence="10">DNA-binding response regulator</fullName>
    </submittedName>
</protein>
<dbReference type="SMART" id="SM00862">
    <property type="entry name" value="Trans_reg_C"/>
    <property type="match status" value="1"/>
</dbReference>
<dbReference type="Gene3D" id="6.10.250.690">
    <property type="match status" value="1"/>
</dbReference>
<feature type="domain" description="Response regulatory" evidence="8">
    <location>
        <begin position="10"/>
        <end position="123"/>
    </location>
</feature>
<keyword evidence="4 7" id="KW-0238">DNA-binding</keyword>
<dbReference type="GO" id="GO:0000156">
    <property type="term" value="F:phosphorelay response regulator activity"/>
    <property type="evidence" value="ECO:0007669"/>
    <property type="project" value="TreeGrafter"/>
</dbReference>
<proteinExistence type="predicted"/>
<evidence type="ECO:0000259" key="9">
    <source>
        <dbReference type="PROSITE" id="PS51755"/>
    </source>
</evidence>
<evidence type="ECO:0000256" key="7">
    <source>
        <dbReference type="PROSITE-ProRule" id="PRU01091"/>
    </source>
</evidence>
<keyword evidence="1 6" id="KW-0597">Phosphoprotein</keyword>
<evidence type="ECO:0000313" key="11">
    <source>
        <dbReference type="Proteomes" id="UP000637643"/>
    </source>
</evidence>
<dbReference type="Gene3D" id="1.10.10.10">
    <property type="entry name" value="Winged helix-like DNA-binding domain superfamily/Winged helix DNA-binding domain"/>
    <property type="match status" value="1"/>
</dbReference>
<dbReference type="GO" id="GO:0032993">
    <property type="term" value="C:protein-DNA complex"/>
    <property type="evidence" value="ECO:0007669"/>
    <property type="project" value="TreeGrafter"/>
</dbReference>
<keyword evidence="2" id="KW-0902">Two-component regulatory system</keyword>
<evidence type="ECO:0000256" key="1">
    <source>
        <dbReference type="ARBA" id="ARBA00022553"/>
    </source>
</evidence>
<feature type="modified residue" description="4-aspartylphosphate" evidence="6">
    <location>
        <position position="59"/>
    </location>
</feature>
<keyword evidence="3" id="KW-0805">Transcription regulation</keyword>
<dbReference type="Gene3D" id="3.40.50.2300">
    <property type="match status" value="1"/>
</dbReference>
<dbReference type="InterPro" id="IPR011006">
    <property type="entry name" value="CheY-like_superfamily"/>
</dbReference>
<dbReference type="PANTHER" id="PTHR48111:SF73">
    <property type="entry name" value="ALKALINE PHOSPHATASE SYNTHESIS TRANSCRIPTIONAL REGULATORY PROTEIN PHOP"/>
    <property type="match status" value="1"/>
</dbReference>
<dbReference type="SUPFAM" id="SSF46894">
    <property type="entry name" value="C-terminal effector domain of the bipartite response regulators"/>
    <property type="match status" value="1"/>
</dbReference>
<dbReference type="InterPro" id="IPR039420">
    <property type="entry name" value="WalR-like"/>
</dbReference>
<evidence type="ECO:0000256" key="2">
    <source>
        <dbReference type="ARBA" id="ARBA00023012"/>
    </source>
</evidence>
<evidence type="ECO:0000259" key="8">
    <source>
        <dbReference type="PROSITE" id="PS50110"/>
    </source>
</evidence>
<evidence type="ECO:0000313" key="10">
    <source>
        <dbReference type="EMBL" id="GGF88399.1"/>
    </source>
</evidence>
<name>A0A917CGY1_9BACL</name>
<dbReference type="InterPro" id="IPR016032">
    <property type="entry name" value="Sig_transdc_resp-reg_C-effctor"/>
</dbReference>
<accession>A0A917CGY1</accession>
<dbReference type="CDD" id="cd17574">
    <property type="entry name" value="REC_OmpR"/>
    <property type="match status" value="1"/>
</dbReference>
<dbReference type="GO" id="GO:0000976">
    <property type="term" value="F:transcription cis-regulatory region binding"/>
    <property type="evidence" value="ECO:0007669"/>
    <property type="project" value="TreeGrafter"/>
</dbReference>
<dbReference type="Pfam" id="PF00486">
    <property type="entry name" value="Trans_reg_C"/>
    <property type="match status" value="1"/>
</dbReference>
<dbReference type="EMBL" id="BMKR01000015">
    <property type="protein sequence ID" value="GGF88399.1"/>
    <property type="molecule type" value="Genomic_DNA"/>
</dbReference>
<feature type="domain" description="OmpR/PhoB-type" evidence="9">
    <location>
        <begin position="133"/>
        <end position="229"/>
    </location>
</feature>
<dbReference type="CDD" id="cd00383">
    <property type="entry name" value="trans_reg_C"/>
    <property type="match status" value="1"/>
</dbReference>
<sequence>MYTVSMRIPYILIVEDDETIAFGVQVFLQKNNFYVQHADTVQAAKTMLEAFHYDLLLLDCNLPDGNGFEFCSYVKKRSDIPVIFLTVRDDERDIVQGLDRGADDYIVKPFPLRVLLSRIHAVLRRAGAASSTADILSCGALQLDQARTQVFCGRQEVPVTAGEYRLLLILLQNKGLTLTRSMLLEKLWDLDGAFVNDNTLTVMMKRLREKLGASSSIKTIRGIGYRLEPADE</sequence>
<gene>
    <name evidence="10" type="ORF">GCM10010912_37050</name>
</gene>
<evidence type="ECO:0000256" key="5">
    <source>
        <dbReference type="ARBA" id="ARBA00023163"/>
    </source>
</evidence>
<evidence type="ECO:0000256" key="6">
    <source>
        <dbReference type="PROSITE-ProRule" id="PRU00169"/>
    </source>
</evidence>
<dbReference type="SMART" id="SM00448">
    <property type="entry name" value="REC"/>
    <property type="match status" value="1"/>
</dbReference>
<dbReference type="PROSITE" id="PS51755">
    <property type="entry name" value="OMPR_PHOB"/>
    <property type="match status" value="1"/>
</dbReference>
<dbReference type="Pfam" id="PF00072">
    <property type="entry name" value="Response_reg"/>
    <property type="match status" value="1"/>
</dbReference>
<reference evidence="10" key="2">
    <citation type="submission" date="2020-09" db="EMBL/GenBank/DDBJ databases">
        <authorList>
            <person name="Sun Q."/>
            <person name="Zhou Y."/>
        </authorList>
    </citation>
    <scope>NUCLEOTIDE SEQUENCE</scope>
    <source>
        <strain evidence="10">CGMCC 1.16134</strain>
    </source>
</reference>
<dbReference type="InterPro" id="IPR001867">
    <property type="entry name" value="OmpR/PhoB-type_DNA-bd"/>
</dbReference>
<keyword evidence="11" id="KW-1185">Reference proteome</keyword>
<dbReference type="InterPro" id="IPR036388">
    <property type="entry name" value="WH-like_DNA-bd_sf"/>
</dbReference>
<dbReference type="Proteomes" id="UP000637643">
    <property type="component" value="Unassembled WGS sequence"/>
</dbReference>